<name>A0A9D5BV77_9LILI</name>
<dbReference type="InterPro" id="IPR038291">
    <property type="entry name" value="SAP30_C_sf"/>
</dbReference>
<evidence type="ECO:0000256" key="3">
    <source>
        <dbReference type="ARBA" id="ARBA00022491"/>
    </source>
</evidence>
<dbReference type="Pfam" id="PF13867">
    <property type="entry name" value="SAP30_Sin3_bdg"/>
    <property type="match status" value="1"/>
</dbReference>
<dbReference type="OrthoDB" id="510958at2759"/>
<feature type="compositionally biased region" description="Low complexity" evidence="9">
    <location>
        <begin position="127"/>
        <end position="138"/>
    </location>
</feature>
<feature type="region of interest" description="Disordered" evidence="9">
    <location>
        <begin position="91"/>
        <end position="140"/>
    </location>
</feature>
<dbReference type="PROSITE" id="PS51375">
    <property type="entry name" value="PPR"/>
    <property type="match status" value="2"/>
</dbReference>
<dbReference type="Gene3D" id="6.10.160.20">
    <property type="match status" value="1"/>
</dbReference>
<keyword evidence="4" id="KW-0677">Repeat</keyword>
<organism evidence="11 12">
    <name type="scientific">Dioscorea zingiberensis</name>
    <dbReference type="NCBI Taxonomy" id="325984"/>
    <lineage>
        <taxon>Eukaryota</taxon>
        <taxon>Viridiplantae</taxon>
        <taxon>Streptophyta</taxon>
        <taxon>Embryophyta</taxon>
        <taxon>Tracheophyta</taxon>
        <taxon>Spermatophyta</taxon>
        <taxon>Magnoliopsida</taxon>
        <taxon>Liliopsida</taxon>
        <taxon>Dioscoreales</taxon>
        <taxon>Dioscoreaceae</taxon>
        <taxon>Dioscorea</taxon>
    </lineage>
</organism>
<feature type="compositionally biased region" description="Basic residues" evidence="9">
    <location>
        <begin position="106"/>
        <end position="122"/>
    </location>
</feature>
<keyword evidence="12" id="KW-1185">Reference proteome</keyword>
<evidence type="ECO:0000256" key="6">
    <source>
        <dbReference type="ARBA" id="ARBA00023163"/>
    </source>
</evidence>
<dbReference type="InterPro" id="IPR011990">
    <property type="entry name" value="TPR-like_helical_dom_sf"/>
</dbReference>
<accession>A0A9D5BV77</accession>
<evidence type="ECO:0000256" key="9">
    <source>
        <dbReference type="SAM" id="MobiDB-lite"/>
    </source>
</evidence>
<keyword evidence="5" id="KW-0805">Transcription regulation</keyword>
<dbReference type="Pfam" id="PF13812">
    <property type="entry name" value="PPR_3"/>
    <property type="match status" value="1"/>
</dbReference>
<dbReference type="GO" id="GO:0003712">
    <property type="term" value="F:transcription coregulator activity"/>
    <property type="evidence" value="ECO:0007669"/>
    <property type="project" value="TreeGrafter"/>
</dbReference>
<dbReference type="GO" id="GO:0006355">
    <property type="term" value="P:regulation of DNA-templated transcription"/>
    <property type="evidence" value="ECO:0007669"/>
    <property type="project" value="TreeGrafter"/>
</dbReference>
<feature type="repeat" description="PPR" evidence="8">
    <location>
        <begin position="341"/>
        <end position="375"/>
    </location>
</feature>
<protein>
    <recommendedName>
        <fullName evidence="10">Histone deacetylase complex subunit SAP30 Sin3 binding domain-containing protein</fullName>
    </recommendedName>
</protein>
<gene>
    <name evidence="11" type="ORF">J5N97_000771</name>
</gene>
<comment type="caution">
    <text evidence="11">The sequence shown here is derived from an EMBL/GenBank/DDBJ whole genome shotgun (WGS) entry which is preliminary data.</text>
</comment>
<evidence type="ECO:0000256" key="7">
    <source>
        <dbReference type="ARBA" id="ARBA00023242"/>
    </source>
</evidence>
<evidence type="ECO:0000313" key="11">
    <source>
        <dbReference type="EMBL" id="KAJ0961225.1"/>
    </source>
</evidence>
<evidence type="ECO:0000259" key="10">
    <source>
        <dbReference type="Pfam" id="PF13867"/>
    </source>
</evidence>
<evidence type="ECO:0000256" key="5">
    <source>
        <dbReference type="ARBA" id="ARBA00023015"/>
    </source>
</evidence>
<keyword evidence="3" id="KW-0678">Repressor</keyword>
<feature type="repeat" description="PPR" evidence="8">
    <location>
        <begin position="306"/>
        <end position="340"/>
    </location>
</feature>
<dbReference type="InterPro" id="IPR025718">
    <property type="entry name" value="SAP30_Sin3-bd"/>
</dbReference>
<sequence>MLEGGIGGGYGQSCGESSEEELSVLPRHTKVVVTGNNRTKSVLVGLQGVVKKAVGLGGWHWLLQRNALSVIEAPTGHEEDDEIECENMPWNASDMASDDTQSQKPLRSRSRTHKVSAHKSLSRSHSCDSQSKGSISSSTGTMKVDLSKLETTALWRYWHHFNLAAMYEFTDGASPNPSKEQLIDAVQRHFMSQKLHEIRSPPSLLSMPSNGGLLPKLRARRRSKKPITTAAETAPPSSPIYMRNTISSISNLLRYSPWSSAQSQLHLLPIRWDSFTINQVLKTHPPMEKSWLFFNWASKLPSFKHDHFTYTTMLDIFGEAGRIQSMLRVFQDMAEKGIAADAATYTSLMHWMAKAGDFDGAVRAWEEMRTRRCRPTLVSYTAYIKVLFDHGRPREAARVYRRCWRLG</sequence>
<evidence type="ECO:0000313" key="12">
    <source>
        <dbReference type="Proteomes" id="UP001085076"/>
    </source>
</evidence>
<dbReference type="Gene3D" id="1.25.40.10">
    <property type="entry name" value="Tetratricopeptide repeat domain"/>
    <property type="match status" value="1"/>
</dbReference>
<dbReference type="EMBL" id="JAGGNH010000034">
    <property type="protein sequence ID" value="KAJ0961225.1"/>
    <property type="molecule type" value="Genomic_DNA"/>
</dbReference>
<comment type="similarity">
    <text evidence="2">Belongs to the SAP30 family.</text>
</comment>
<evidence type="ECO:0000256" key="2">
    <source>
        <dbReference type="ARBA" id="ARBA00006283"/>
    </source>
</evidence>
<evidence type="ECO:0000256" key="1">
    <source>
        <dbReference type="ARBA" id="ARBA00004123"/>
    </source>
</evidence>
<keyword evidence="7" id="KW-0539">Nucleus</keyword>
<dbReference type="InterPro" id="IPR002885">
    <property type="entry name" value="PPR_rpt"/>
</dbReference>
<reference evidence="11 12" key="1">
    <citation type="journal article" date="2022" name="Hortic Res">
        <title>The genome of Dioscorea zingiberensis sheds light on the biosynthesis, origin and evolution of the medicinally important diosgenin saponins.</title>
        <authorList>
            <person name="Li Y."/>
            <person name="Tan C."/>
            <person name="Li Z."/>
            <person name="Guo J."/>
            <person name="Li S."/>
            <person name="Chen X."/>
            <person name="Wang C."/>
            <person name="Dai X."/>
            <person name="Yang H."/>
            <person name="Song W."/>
            <person name="Hou L."/>
            <person name="Xu J."/>
            <person name="Tong Z."/>
            <person name="Xu A."/>
            <person name="Yuan X."/>
            <person name="Wang W."/>
            <person name="Yang Q."/>
            <person name="Chen L."/>
            <person name="Sun Z."/>
            <person name="Wang K."/>
            <person name="Pan B."/>
            <person name="Chen J."/>
            <person name="Bao Y."/>
            <person name="Liu F."/>
            <person name="Qi X."/>
            <person name="Gang D.R."/>
            <person name="Wen J."/>
            <person name="Li J."/>
        </authorList>
    </citation>
    <scope>NUCLEOTIDE SEQUENCE [LARGE SCALE GENOMIC DNA]</scope>
    <source>
        <strain evidence="11">Dzin_1.0</strain>
    </source>
</reference>
<evidence type="ECO:0000256" key="8">
    <source>
        <dbReference type="PROSITE-ProRule" id="PRU00708"/>
    </source>
</evidence>
<feature type="domain" description="Histone deacetylase complex subunit SAP30 Sin3 binding" evidence="10">
    <location>
        <begin position="149"/>
        <end position="197"/>
    </location>
</feature>
<dbReference type="PANTHER" id="PTHR13286:SF6">
    <property type="entry name" value="HISTONE DEACETYLASE COMPLEX SUBUNIT SAP30L-RELATED"/>
    <property type="match status" value="1"/>
</dbReference>
<dbReference type="InterPro" id="IPR024145">
    <property type="entry name" value="His_deAcase_SAP30/SAP30L"/>
</dbReference>
<dbReference type="PANTHER" id="PTHR13286">
    <property type="entry name" value="SAP30"/>
    <property type="match status" value="1"/>
</dbReference>
<comment type="subcellular location">
    <subcellularLocation>
        <location evidence="1">Nucleus</location>
    </subcellularLocation>
</comment>
<proteinExistence type="inferred from homology"/>
<dbReference type="AlphaFoldDB" id="A0A9D5BV77"/>
<dbReference type="GO" id="GO:0000118">
    <property type="term" value="C:histone deacetylase complex"/>
    <property type="evidence" value="ECO:0007669"/>
    <property type="project" value="TreeGrafter"/>
</dbReference>
<keyword evidence="6" id="KW-0804">Transcription</keyword>
<evidence type="ECO:0000256" key="4">
    <source>
        <dbReference type="ARBA" id="ARBA00022737"/>
    </source>
</evidence>
<dbReference type="NCBIfam" id="TIGR00756">
    <property type="entry name" value="PPR"/>
    <property type="match status" value="2"/>
</dbReference>
<dbReference type="Proteomes" id="UP001085076">
    <property type="component" value="Unassembled WGS sequence"/>
</dbReference>